<feature type="domain" description="Fe/B12 periplasmic-binding" evidence="5">
    <location>
        <begin position="65"/>
        <end position="326"/>
    </location>
</feature>
<evidence type="ECO:0000256" key="2">
    <source>
        <dbReference type="ARBA" id="ARBA00008814"/>
    </source>
</evidence>
<dbReference type="OrthoDB" id="9787830at2"/>
<protein>
    <submittedName>
        <fullName evidence="6">ABC-type Fe3+-hydroxamate transport system, periplasmic component</fullName>
    </submittedName>
</protein>
<dbReference type="Proteomes" id="UP000010367">
    <property type="component" value="Chromosome"/>
</dbReference>
<name>K9TL16_9CYAN</name>
<comment type="similarity">
    <text evidence="2">Belongs to the bacterial solute-binding protein 8 family.</text>
</comment>
<keyword evidence="4" id="KW-0732">Signal</keyword>
<dbReference type="RefSeq" id="WP_015149449.1">
    <property type="nucleotide sequence ID" value="NC_019693.1"/>
</dbReference>
<dbReference type="SUPFAM" id="SSF53807">
    <property type="entry name" value="Helical backbone' metal receptor"/>
    <property type="match status" value="1"/>
</dbReference>
<dbReference type="PANTHER" id="PTHR30532">
    <property type="entry name" value="IRON III DICITRATE-BINDING PERIPLASMIC PROTEIN"/>
    <property type="match status" value="1"/>
</dbReference>
<dbReference type="PROSITE" id="PS50983">
    <property type="entry name" value="FE_B12_PBP"/>
    <property type="match status" value="1"/>
</dbReference>
<dbReference type="Pfam" id="PF01497">
    <property type="entry name" value="Peripla_BP_2"/>
    <property type="match status" value="1"/>
</dbReference>
<sequence length="332" mass="36900">MREAVARVLYSGLLITVLMACRGTFVPHYSVGNRSGVNPALPTQRVQTFTDVTETVVQVRESPERIVCLHLMCIDILAELDLEPVGMNGGLVEMAMNSVYFGDRARSFGQIGGHGEPNLEQLLILEPDVTIGHQIQLSHQRQTLETITPLYLMKVETYTEAVSNLQAVGKMLGSEEKAEAAAWHFLDKFRAYRAKSPRTHSVMVMQGSPSRYFVATNQSLVGSTLAELTPYPWRLGYNSASAINWTTYSFEEILSVDPDFIFIINSSRAPDLISGLKTHRLWQTLTAVKRSQVFALEEDQIGGLSSGTRSLGQLLDDIMTTMYPDVFPEPLP</sequence>
<comment type="subcellular location">
    <subcellularLocation>
        <location evidence="1">Cell envelope</location>
    </subcellularLocation>
</comment>
<accession>K9TL16</accession>
<reference evidence="6 7" key="1">
    <citation type="submission" date="2012-06" db="EMBL/GenBank/DDBJ databases">
        <title>Finished chromosome of genome of Oscillatoria acuminata PCC 6304.</title>
        <authorList>
            <consortium name="US DOE Joint Genome Institute"/>
            <person name="Gugger M."/>
            <person name="Coursin T."/>
            <person name="Rippka R."/>
            <person name="Tandeau De Marsac N."/>
            <person name="Huntemann M."/>
            <person name="Wei C.-L."/>
            <person name="Han J."/>
            <person name="Detter J.C."/>
            <person name="Han C."/>
            <person name="Tapia R."/>
            <person name="Davenport K."/>
            <person name="Daligault H."/>
            <person name="Erkkila T."/>
            <person name="Gu W."/>
            <person name="Munk A.C.C."/>
            <person name="Teshima H."/>
            <person name="Xu Y."/>
            <person name="Chain P."/>
            <person name="Chen A."/>
            <person name="Krypides N."/>
            <person name="Mavromatis K."/>
            <person name="Markowitz V."/>
            <person name="Szeto E."/>
            <person name="Ivanova N."/>
            <person name="Mikhailova N."/>
            <person name="Ovchinnikova G."/>
            <person name="Pagani I."/>
            <person name="Pati A."/>
            <person name="Goodwin L."/>
            <person name="Peters L."/>
            <person name="Pitluck S."/>
            <person name="Woyke T."/>
            <person name="Kerfeld C."/>
        </authorList>
    </citation>
    <scope>NUCLEOTIDE SEQUENCE [LARGE SCALE GENOMIC DNA]</scope>
    <source>
        <strain evidence="6 7">PCC 6304</strain>
    </source>
</reference>
<dbReference type="InterPro" id="IPR002491">
    <property type="entry name" value="ABC_transptr_periplasmic_BD"/>
</dbReference>
<dbReference type="KEGG" id="oac:Oscil6304_3238"/>
<dbReference type="GO" id="GO:1901678">
    <property type="term" value="P:iron coordination entity transport"/>
    <property type="evidence" value="ECO:0007669"/>
    <property type="project" value="UniProtKB-ARBA"/>
</dbReference>
<keyword evidence="3" id="KW-0813">Transport</keyword>
<evidence type="ECO:0000313" key="6">
    <source>
        <dbReference type="EMBL" id="AFY82816.1"/>
    </source>
</evidence>
<keyword evidence="7" id="KW-1185">Reference proteome</keyword>
<dbReference type="eggNOG" id="COG0614">
    <property type="taxonomic scope" value="Bacteria"/>
</dbReference>
<proteinExistence type="inferred from homology"/>
<dbReference type="PROSITE" id="PS51257">
    <property type="entry name" value="PROKAR_LIPOPROTEIN"/>
    <property type="match status" value="1"/>
</dbReference>
<gene>
    <name evidence="6" type="ORF">Oscil6304_3238</name>
</gene>
<dbReference type="InterPro" id="IPR051313">
    <property type="entry name" value="Bact_iron-sidero_bind"/>
</dbReference>
<dbReference type="GO" id="GO:0030288">
    <property type="term" value="C:outer membrane-bounded periplasmic space"/>
    <property type="evidence" value="ECO:0007669"/>
    <property type="project" value="TreeGrafter"/>
</dbReference>
<dbReference type="FunCoup" id="K9TL16">
    <property type="interactions" value="88"/>
</dbReference>
<dbReference type="Gene3D" id="3.40.50.1980">
    <property type="entry name" value="Nitrogenase molybdenum iron protein domain"/>
    <property type="match status" value="2"/>
</dbReference>
<dbReference type="InParanoid" id="K9TL16"/>
<evidence type="ECO:0000256" key="3">
    <source>
        <dbReference type="ARBA" id="ARBA00022448"/>
    </source>
</evidence>
<dbReference type="STRING" id="56110.Oscil6304_3238"/>
<evidence type="ECO:0000256" key="1">
    <source>
        <dbReference type="ARBA" id="ARBA00004196"/>
    </source>
</evidence>
<dbReference type="PANTHER" id="PTHR30532:SF1">
    <property type="entry name" value="IRON(3+)-HYDROXAMATE-BINDING PROTEIN FHUD"/>
    <property type="match status" value="1"/>
</dbReference>
<dbReference type="AlphaFoldDB" id="K9TL16"/>
<evidence type="ECO:0000313" key="7">
    <source>
        <dbReference type="Proteomes" id="UP000010367"/>
    </source>
</evidence>
<dbReference type="HOGENOM" id="CLU_038034_0_1_3"/>
<organism evidence="6 7">
    <name type="scientific">Oscillatoria acuminata PCC 6304</name>
    <dbReference type="NCBI Taxonomy" id="56110"/>
    <lineage>
        <taxon>Bacteria</taxon>
        <taxon>Bacillati</taxon>
        <taxon>Cyanobacteriota</taxon>
        <taxon>Cyanophyceae</taxon>
        <taxon>Oscillatoriophycideae</taxon>
        <taxon>Oscillatoriales</taxon>
        <taxon>Oscillatoriaceae</taxon>
        <taxon>Oscillatoria</taxon>
    </lineage>
</organism>
<dbReference type="EMBL" id="CP003607">
    <property type="protein sequence ID" value="AFY82816.1"/>
    <property type="molecule type" value="Genomic_DNA"/>
</dbReference>
<evidence type="ECO:0000256" key="4">
    <source>
        <dbReference type="ARBA" id="ARBA00022729"/>
    </source>
</evidence>
<evidence type="ECO:0000259" key="5">
    <source>
        <dbReference type="PROSITE" id="PS50983"/>
    </source>
</evidence>